<dbReference type="EMBL" id="AP023421">
    <property type="protein sequence ID" value="BCK85712.1"/>
    <property type="molecule type" value="Genomic_DNA"/>
</dbReference>
<dbReference type="SUPFAM" id="SSF52218">
    <property type="entry name" value="Flavoproteins"/>
    <property type="match status" value="1"/>
</dbReference>
<name>A0A810QIH5_9FIRM</name>
<protein>
    <submittedName>
        <fullName evidence="4">FMN reductase</fullName>
    </submittedName>
</protein>
<keyword evidence="2" id="KW-0288">FMN</keyword>
<evidence type="ECO:0000259" key="3">
    <source>
        <dbReference type="Pfam" id="PF03358"/>
    </source>
</evidence>
<geneLocation type="plasmid" evidence="4 5">
    <name>pMM59_01</name>
</geneLocation>
<sequence length="180" mass="19662">MNKRVVVISTSPRLGGNSDLLAEEFARGATDAGNQVEKITLAGKSIGFCRGCLACQNTRRCVISDDAGSIVEKMLTADVIAFATPIYYYEMSGQMKTMLDRSNPLFTADYAFRDIYMLSTAAEDGAEVPERAVSGLQGWINCYEQARLAGTVFGGGVNERGEIRQHPEKLREAYEMGRAV</sequence>
<dbReference type="InterPro" id="IPR005025">
    <property type="entry name" value="FMN_Rdtase-like_dom"/>
</dbReference>
<keyword evidence="5" id="KW-1185">Reference proteome</keyword>
<proteinExistence type="predicted"/>
<accession>A0A810QIH5</accession>
<gene>
    <name evidence="4" type="ORF">MM59RIKEN_30310</name>
</gene>
<dbReference type="InterPro" id="IPR051796">
    <property type="entry name" value="ISF_SsuE-like"/>
</dbReference>
<keyword evidence="4" id="KW-0614">Plasmid</keyword>
<evidence type="ECO:0000313" key="5">
    <source>
        <dbReference type="Proteomes" id="UP000679848"/>
    </source>
</evidence>
<dbReference type="Proteomes" id="UP000679848">
    <property type="component" value="Plasmid pMM59_01"/>
</dbReference>
<reference evidence="4" key="1">
    <citation type="submission" date="2020-09" db="EMBL/GenBank/DDBJ databases">
        <title>New species isolated from human feces.</title>
        <authorList>
            <person name="Kitahara M."/>
            <person name="Shigeno Y."/>
            <person name="Shime M."/>
            <person name="Matsumoto Y."/>
            <person name="Nakamura S."/>
            <person name="Motooka D."/>
            <person name="Fukuoka S."/>
            <person name="Nishikawa H."/>
            <person name="Benno Y."/>
        </authorList>
    </citation>
    <scope>NUCLEOTIDE SEQUENCE</scope>
    <source>
        <strain evidence="4">MM59</strain>
        <plasmid evidence="4">pMM59_01</plasmid>
    </source>
</reference>
<evidence type="ECO:0000256" key="2">
    <source>
        <dbReference type="ARBA" id="ARBA00022643"/>
    </source>
</evidence>
<dbReference type="AlphaFoldDB" id="A0A810QIH5"/>
<dbReference type="PANTHER" id="PTHR43278:SF2">
    <property type="entry name" value="IRON-SULFUR FLAVOPROTEIN"/>
    <property type="match status" value="1"/>
</dbReference>
<keyword evidence="1" id="KW-0285">Flavoprotein</keyword>
<dbReference type="InterPro" id="IPR029039">
    <property type="entry name" value="Flavoprotein-like_sf"/>
</dbReference>
<dbReference type="PANTHER" id="PTHR43278">
    <property type="entry name" value="NAD(P)H-DEPENDENT FMN-CONTAINING OXIDOREDUCTASE YWQN-RELATED"/>
    <property type="match status" value="1"/>
</dbReference>
<dbReference type="RefSeq" id="WP_187028694.1">
    <property type="nucleotide sequence ID" value="NZ_AP023421.1"/>
</dbReference>
<feature type="domain" description="NADPH-dependent FMN reductase-like" evidence="3">
    <location>
        <begin position="4"/>
        <end position="121"/>
    </location>
</feature>
<dbReference type="Gene3D" id="3.40.50.360">
    <property type="match status" value="1"/>
</dbReference>
<evidence type="ECO:0000313" key="4">
    <source>
        <dbReference type="EMBL" id="BCK85712.1"/>
    </source>
</evidence>
<organism evidence="4 5">
    <name type="scientific">Pusillibacter faecalis</name>
    <dbReference type="NCBI Taxonomy" id="2714358"/>
    <lineage>
        <taxon>Bacteria</taxon>
        <taxon>Bacillati</taxon>
        <taxon>Bacillota</taxon>
        <taxon>Clostridia</taxon>
        <taxon>Eubacteriales</taxon>
        <taxon>Oscillospiraceae</taxon>
        <taxon>Pusillibacter</taxon>
    </lineage>
</organism>
<dbReference type="Pfam" id="PF03358">
    <property type="entry name" value="FMN_red"/>
    <property type="match status" value="1"/>
</dbReference>
<evidence type="ECO:0000256" key="1">
    <source>
        <dbReference type="ARBA" id="ARBA00022630"/>
    </source>
</evidence>
<dbReference type="KEGG" id="pfaa:MM59RIKEN_30310"/>
<dbReference type="GO" id="GO:0016491">
    <property type="term" value="F:oxidoreductase activity"/>
    <property type="evidence" value="ECO:0007669"/>
    <property type="project" value="InterPro"/>
</dbReference>